<evidence type="ECO:0000256" key="2">
    <source>
        <dbReference type="ARBA" id="ARBA00022670"/>
    </source>
</evidence>
<evidence type="ECO:0000256" key="8">
    <source>
        <dbReference type="SAM" id="SignalP"/>
    </source>
</evidence>
<dbReference type="SUPFAM" id="SSF51261">
    <property type="entry name" value="Duplicated hybrid motif"/>
    <property type="match status" value="1"/>
</dbReference>
<dbReference type="GO" id="GO:0006508">
    <property type="term" value="P:proteolysis"/>
    <property type="evidence" value="ECO:0007669"/>
    <property type="project" value="UniProtKB-KW"/>
</dbReference>
<accession>A0A0M7B518</accession>
<dbReference type="PANTHER" id="PTHR21666:SF288">
    <property type="entry name" value="CELL DIVISION PROTEIN YTFB"/>
    <property type="match status" value="1"/>
</dbReference>
<evidence type="ECO:0000313" key="11">
    <source>
        <dbReference type="Proteomes" id="UP000049455"/>
    </source>
</evidence>
<dbReference type="InterPro" id="IPR011055">
    <property type="entry name" value="Dup_hybrid_motif"/>
</dbReference>
<name>A0A0M7B518_9RHOB</name>
<feature type="domain" description="M23ase beta-sheet core" evidence="9">
    <location>
        <begin position="250"/>
        <end position="356"/>
    </location>
</feature>
<evidence type="ECO:0000256" key="1">
    <source>
        <dbReference type="ARBA" id="ARBA00001947"/>
    </source>
</evidence>
<feature type="signal peptide" evidence="8">
    <location>
        <begin position="1"/>
        <end position="16"/>
    </location>
</feature>
<keyword evidence="4" id="KW-0378">Hydrolase</keyword>
<dbReference type="Pfam" id="PF01551">
    <property type="entry name" value="Peptidase_M23"/>
    <property type="match status" value="1"/>
</dbReference>
<reference evidence="10" key="1">
    <citation type="submission" date="2015-09" db="EMBL/GenBank/DDBJ databases">
        <authorList>
            <person name="Jackson K.R."/>
            <person name="Lunt B.L."/>
            <person name="Fisher J.N.B."/>
            <person name="Gardner A.V."/>
            <person name="Bailey M.E."/>
            <person name="Deus L.M."/>
            <person name="Earl A.S."/>
            <person name="Gibby P.D."/>
            <person name="Hartmann K.A."/>
            <person name="Liu J.E."/>
            <person name="Manci A.M."/>
            <person name="Nielsen D.A."/>
            <person name="Solomon M.B."/>
            <person name="Breakwell D.P."/>
            <person name="Burnett S.H."/>
            <person name="Grose J.H."/>
        </authorList>
    </citation>
    <scope>NUCLEOTIDE SEQUENCE [LARGE SCALE GENOMIC DNA]</scope>
    <source>
        <strain evidence="10">CECT 7799</strain>
    </source>
</reference>
<keyword evidence="6" id="KW-0482">Metalloprotease</keyword>
<evidence type="ECO:0000256" key="7">
    <source>
        <dbReference type="SAM" id="MobiDB-lite"/>
    </source>
</evidence>
<keyword evidence="5" id="KW-0862">Zinc</keyword>
<dbReference type="STRING" id="313367.JSE7799_00618"/>
<evidence type="ECO:0000313" key="10">
    <source>
        <dbReference type="EMBL" id="CUH23125.1"/>
    </source>
</evidence>
<dbReference type="AlphaFoldDB" id="A0A0M7B518"/>
<gene>
    <name evidence="10" type="ORF">JSE7799_00618</name>
</gene>
<protein>
    <submittedName>
        <fullName evidence="10">Membrane-bound metallopeptidase</fullName>
    </submittedName>
</protein>
<proteinExistence type="predicted"/>
<evidence type="ECO:0000256" key="6">
    <source>
        <dbReference type="ARBA" id="ARBA00023049"/>
    </source>
</evidence>
<dbReference type="OrthoDB" id="9809144at2"/>
<dbReference type="Proteomes" id="UP000049455">
    <property type="component" value="Unassembled WGS sequence"/>
</dbReference>
<keyword evidence="3" id="KW-0479">Metal-binding</keyword>
<keyword evidence="2" id="KW-0645">Protease</keyword>
<evidence type="ECO:0000256" key="4">
    <source>
        <dbReference type="ARBA" id="ARBA00022801"/>
    </source>
</evidence>
<dbReference type="RefSeq" id="WP_055662291.1">
    <property type="nucleotide sequence ID" value="NZ_CYPR01000039.1"/>
</dbReference>
<sequence length="372" mass="37920">MRAIALLILLALPAQAQDAARSARIAAADLGRAAETLRVAEGASARLRALTAVVRAQEAGLAALRDGLRQAATREDALSADLAAREVEIGRLVAALQAMEHAPVPLLLLHPSGAVGTARASMTLEGLAPQMEVQAAALRADLDVLRRLRTLETAAADALGGGVVAVQAARAALSEAVAERTDLPAPMGADDAQIAALVSLADTLTAFANGLGGLPPGPDDDLVLPLPAPAAGTVLRSFGDRDAAGISRPGLVLTVAPESQIAAPAAGTIRHAGPLLDYKNVIVLEPRPGTLMVFAGLAEVYHPAGTIVEAGASLGRVGGRLPGPVDFLRQTVTGGGASPPETLYIEVREDGSPVDPAEYFATDQGRSRGEQE</sequence>
<dbReference type="InterPro" id="IPR050570">
    <property type="entry name" value="Cell_wall_metabolism_enzyme"/>
</dbReference>
<keyword evidence="11" id="KW-1185">Reference proteome</keyword>
<evidence type="ECO:0000256" key="3">
    <source>
        <dbReference type="ARBA" id="ARBA00022723"/>
    </source>
</evidence>
<comment type="cofactor">
    <cofactor evidence="1">
        <name>Zn(2+)</name>
        <dbReference type="ChEBI" id="CHEBI:29105"/>
    </cofactor>
</comment>
<dbReference type="PANTHER" id="PTHR21666">
    <property type="entry name" value="PEPTIDASE-RELATED"/>
    <property type="match status" value="1"/>
</dbReference>
<dbReference type="CDD" id="cd12797">
    <property type="entry name" value="M23_peptidase"/>
    <property type="match status" value="1"/>
</dbReference>
<keyword evidence="8" id="KW-0732">Signal</keyword>
<evidence type="ECO:0000259" key="9">
    <source>
        <dbReference type="Pfam" id="PF01551"/>
    </source>
</evidence>
<evidence type="ECO:0000256" key="5">
    <source>
        <dbReference type="ARBA" id="ARBA00022833"/>
    </source>
</evidence>
<feature type="region of interest" description="Disordered" evidence="7">
    <location>
        <begin position="348"/>
        <end position="372"/>
    </location>
</feature>
<organism evidence="10 11">
    <name type="scientific">Jannaschia seosinensis</name>
    <dbReference type="NCBI Taxonomy" id="313367"/>
    <lineage>
        <taxon>Bacteria</taxon>
        <taxon>Pseudomonadati</taxon>
        <taxon>Pseudomonadota</taxon>
        <taxon>Alphaproteobacteria</taxon>
        <taxon>Rhodobacterales</taxon>
        <taxon>Roseobacteraceae</taxon>
        <taxon>Jannaschia</taxon>
    </lineage>
</organism>
<dbReference type="GO" id="GO:0046872">
    <property type="term" value="F:metal ion binding"/>
    <property type="evidence" value="ECO:0007669"/>
    <property type="project" value="UniProtKB-KW"/>
</dbReference>
<dbReference type="EMBL" id="CYPR01000039">
    <property type="protein sequence ID" value="CUH23125.1"/>
    <property type="molecule type" value="Genomic_DNA"/>
</dbReference>
<dbReference type="Gene3D" id="2.70.70.10">
    <property type="entry name" value="Glucose Permease (Domain IIA)"/>
    <property type="match status" value="1"/>
</dbReference>
<dbReference type="GO" id="GO:0004222">
    <property type="term" value="F:metalloendopeptidase activity"/>
    <property type="evidence" value="ECO:0007669"/>
    <property type="project" value="TreeGrafter"/>
</dbReference>
<dbReference type="InterPro" id="IPR016047">
    <property type="entry name" value="M23ase_b-sheet_dom"/>
</dbReference>
<feature type="chain" id="PRO_5005810096" evidence="8">
    <location>
        <begin position="17"/>
        <end position="372"/>
    </location>
</feature>